<evidence type="ECO:0000256" key="4">
    <source>
        <dbReference type="ARBA" id="ARBA00023125"/>
    </source>
</evidence>
<dbReference type="OrthoDB" id="1435597at2759"/>
<dbReference type="AlphaFoldDB" id="A0A835S2N1"/>
<feature type="compositionally biased region" description="Basic and acidic residues" evidence="9">
    <location>
        <begin position="1"/>
        <end position="13"/>
    </location>
</feature>
<feature type="domain" description="BZIP" evidence="10">
    <location>
        <begin position="407"/>
        <end position="470"/>
    </location>
</feature>
<dbReference type="GO" id="GO:0003677">
    <property type="term" value="F:DNA binding"/>
    <property type="evidence" value="ECO:0007669"/>
    <property type="project" value="UniProtKB-KW"/>
</dbReference>
<dbReference type="CDD" id="cd14703">
    <property type="entry name" value="bZIP_plant_RF2"/>
    <property type="match status" value="1"/>
</dbReference>
<feature type="coiled-coil region" evidence="8">
    <location>
        <begin position="425"/>
        <end position="459"/>
    </location>
</feature>
<accession>A0A835S2N1</accession>
<evidence type="ECO:0000256" key="7">
    <source>
        <dbReference type="ARBA" id="ARBA00054342"/>
    </source>
</evidence>
<proteinExistence type="inferred from homology"/>
<evidence type="ECO:0000256" key="8">
    <source>
        <dbReference type="SAM" id="Coils"/>
    </source>
</evidence>
<reference evidence="11 12" key="1">
    <citation type="journal article" date="2020" name="Nat. Food">
        <title>A phased Vanilla planifolia genome enables genetic improvement of flavour and production.</title>
        <authorList>
            <person name="Hasing T."/>
            <person name="Tang H."/>
            <person name="Brym M."/>
            <person name="Khazi F."/>
            <person name="Huang T."/>
            <person name="Chambers A.H."/>
        </authorList>
    </citation>
    <scope>NUCLEOTIDE SEQUENCE [LARGE SCALE GENOMIC DNA]</scope>
    <source>
        <tissue evidence="11">Leaf</tissue>
    </source>
</reference>
<gene>
    <name evidence="11" type="ORF">HPP92_002923</name>
</gene>
<comment type="subcellular location">
    <subcellularLocation>
        <location evidence="1">Nucleus</location>
    </subcellularLocation>
</comment>
<evidence type="ECO:0000313" key="11">
    <source>
        <dbReference type="EMBL" id="KAG0502851.1"/>
    </source>
</evidence>
<feature type="compositionally biased region" description="Basic and acidic residues" evidence="9">
    <location>
        <begin position="302"/>
        <end position="318"/>
    </location>
</feature>
<evidence type="ECO:0000313" key="12">
    <source>
        <dbReference type="Proteomes" id="UP000639772"/>
    </source>
</evidence>
<keyword evidence="6" id="KW-0539">Nucleus</keyword>
<dbReference type="PROSITE" id="PS50217">
    <property type="entry name" value="BZIP"/>
    <property type="match status" value="1"/>
</dbReference>
<comment type="caution">
    <text evidence="11">The sequence shown here is derived from an EMBL/GenBank/DDBJ whole genome shotgun (WGS) entry which is preliminary data.</text>
</comment>
<comment type="similarity">
    <text evidence="2">Belongs to the bZIP family.</text>
</comment>
<keyword evidence="4" id="KW-0238">DNA-binding</keyword>
<feature type="region of interest" description="Disordered" evidence="9">
    <location>
        <begin position="42"/>
        <end position="65"/>
    </location>
</feature>
<dbReference type="GO" id="GO:0003700">
    <property type="term" value="F:DNA-binding transcription factor activity"/>
    <property type="evidence" value="ECO:0007669"/>
    <property type="project" value="InterPro"/>
</dbReference>
<dbReference type="PANTHER" id="PTHR13690">
    <property type="entry name" value="TRANSCRIPTION FACTOR POSF21-RELATED"/>
    <property type="match status" value="1"/>
</dbReference>
<dbReference type="SUPFAM" id="SSF57959">
    <property type="entry name" value="Leucine zipper domain"/>
    <property type="match status" value="1"/>
</dbReference>
<evidence type="ECO:0000256" key="5">
    <source>
        <dbReference type="ARBA" id="ARBA00023163"/>
    </source>
</evidence>
<dbReference type="GO" id="GO:0005634">
    <property type="term" value="C:nucleus"/>
    <property type="evidence" value="ECO:0007669"/>
    <property type="project" value="UniProtKB-SubCell"/>
</dbReference>
<dbReference type="Pfam" id="PF00170">
    <property type="entry name" value="bZIP_1"/>
    <property type="match status" value="1"/>
</dbReference>
<comment type="function">
    <text evidence="7">Transcription factor probably involved in vascular development and shoot tissue organization. Binds to the DNA sequence 5'-CCGAGTGTGCCCCTGG-3' present in the promoter region Box II of the phloem-specific rice tungro bacilliform virus (RTBV) promoter. May regulate tissue-specific expression of the RTBV promoter and virus replication.</text>
</comment>
<dbReference type="InterPro" id="IPR044759">
    <property type="entry name" value="bZIP_RF2"/>
</dbReference>
<dbReference type="Gene3D" id="1.20.5.170">
    <property type="match status" value="1"/>
</dbReference>
<evidence type="ECO:0000256" key="2">
    <source>
        <dbReference type="ARBA" id="ARBA00007163"/>
    </source>
</evidence>
<evidence type="ECO:0000256" key="1">
    <source>
        <dbReference type="ARBA" id="ARBA00004123"/>
    </source>
</evidence>
<keyword evidence="5" id="KW-0804">Transcription</keyword>
<feature type="region of interest" description="Disordered" evidence="9">
    <location>
        <begin position="1"/>
        <end position="23"/>
    </location>
</feature>
<dbReference type="FunFam" id="1.20.5.170:FF:000009">
    <property type="entry name" value="probable transcription factor PosF21"/>
    <property type="match status" value="1"/>
</dbReference>
<evidence type="ECO:0000256" key="3">
    <source>
        <dbReference type="ARBA" id="ARBA00023015"/>
    </source>
</evidence>
<dbReference type="InterPro" id="IPR004827">
    <property type="entry name" value="bZIP"/>
</dbReference>
<dbReference type="PANTHER" id="PTHR13690:SF80">
    <property type="entry name" value="BZIP TRANSCRIPTION FACTOR FAMILY PROTEIN-RELATED"/>
    <property type="match status" value="1"/>
</dbReference>
<feature type="region of interest" description="Disordered" evidence="9">
    <location>
        <begin position="274"/>
        <end position="326"/>
    </location>
</feature>
<keyword evidence="8" id="KW-0175">Coiled coil</keyword>
<dbReference type="EMBL" id="JADCNM010000001">
    <property type="protein sequence ID" value="KAG0502851.1"/>
    <property type="molecule type" value="Genomic_DNA"/>
</dbReference>
<sequence>MEVAKESRTDVRQILKPSKTTISSSCPPILANRLDISSFNGKAGDRESYPQFPPALSPELSKRSGIPPIHPLNSTSHYFPTPAISTTPSSPVLSTLSRLPAGGESFTPLLTHSRILSQSSFLSMPPLPPFTSFPFPDTNDALLISNPPADCVVGMEYNLAPQTPIPLAKICPKRAVTSGTLPHNTHRRSQSDISFAFLQSSVLTGGLSPLQQQFMGLHDRSLPVANISPPTTSVKQPSHFVKSEENIQVHSDRKAEEAAATDLISAYMNLDSLDTVNSSGADEKRDDVDRSENEAESCVNERVSEVEQRKKEKNKRSAFEGPGELNMTSRHRRSISMDGFMGAFSFSEELAKLPPSPPSRPGLHLRFRSVDGTTSAFSLEFGNGEFTGAELNKIMANEKLAEIAMADPKRAKRILANRQSAARSKERKMRYISELEHKVQTLQTEATTLSAQLTLLQRDSVGLASQNHQLKFRLQAMEQQAQLRDALNEALSTELQRLKLSTGEAISDSLMLKLLQQPLEQQQKVNASDSEMKQ</sequence>
<evidence type="ECO:0000256" key="9">
    <source>
        <dbReference type="SAM" id="MobiDB-lite"/>
    </source>
</evidence>
<evidence type="ECO:0000256" key="6">
    <source>
        <dbReference type="ARBA" id="ARBA00023242"/>
    </source>
</evidence>
<dbReference type="SMART" id="SM00338">
    <property type="entry name" value="BRLZ"/>
    <property type="match status" value="1"/>
</dbReference>
<organism evidence="11 12">
    <name type="scientific">Vanilla planifolia</name>
    <name type="common">Vanilla</name>
    <dbReference type="NCBI Taxonomy" id="51239"/>
    <lineage>
        <taxon>Eukaryota</taxon>
        <taxon>Viridiplantae</taxon>
        <taxon>Streptophyta</taxon>
        <taxon>Embryophyta</taxon>
        <taxon>Tracheophyta</taxon>
        <taxon>Spermatophyta</taxon>
        <taxon>Magnoliopsida</taxon>
        <taxon>Liliopsida</taxon>
        <taxon>Asparagales</taxon>
        <taxon>Orchidaceae</taxon>
        <taxon>Vanilloideae</taxon>
        <taxon>Vanilleae</taxon>
        <taxon>Vanilla</taxon>
    </lineage>
</organism>
<protein>
    <recommendedName>
        <fullName evidence="10">BZIP domain-containing protein</fullName>
    </recommendedName>
</protein>
<feature type="compositionally biased region" description="Basic and acidic residues" evidence="9">
    <location>
        <begin position="281"/>
        <end position="293"/>
    </location>
</feature>
<name>A0A835S2N1_VANPL</name>
<dbReference type="Proteomes" id="UP000639772">
    <property type="component" value="Chromosome 1"/>
</dbReference>
<dbReference type="InterPro" id="IPR046347">
    <property type="entry name" value="bZIP_sf"/>
</dbReference>
<evidence type="ECO:0000259" key="10">
    <source>
        <dbReference type="PROSITE" id="PS50217"/>
    </source>
</evidence>
<keyword evidence="3" id="KW-0805">Transcription regulation</keyword>